<keyword evidence="5" id="KW-0548">Nucleotidyltransferase</keyword>
<keyword evidence="9" id="KW-0238">DNA-binding</keyword>
<dbReference type="InterPro" id="IPR050240">
    <property type="entry name" value="DNA_pol_type-B"/>
</dbReference>
<dbReference type="Proteomes" id="UP001596447">
    <property type="component" value="Unassembled WGS sequence"/>
</dbReference>
<dbReference type="InterPro" id="IPR004042">
    <property type="entry name" value="Intein_endonuc_central"/>
</dbReference>
<evidence type="ECO:0000256" key="1">
    <source>
        <dbReference type="ARBA" id="ARBA00005755"/>
    </source>
</evidence>
<keyword evidence="14" id="KW-1185">Reference proteome</keyword>
<dbReference type="RefSeq" id="WP_279530057.1">
    <property type="nucleotide sequence ID" value="NZ_CP122312.1"/>
</dbReference>
<sequence length="1344" mass="152641">MTETTLADFSGGEDDDAADAERPAEEARYVAGDGDPLVNEVLDAERGALPEAEGTVDLMVTQVDYTVEGSGDRERPVLHVFGRTADDTAEHVRVHGFRPYFYAPTDSLEPGDLEKDVITGHEETDENGDPYTSIRGEELTKIYGRTPRDVGNIRDEYDHYEADILFPNRLLIDKDIQSGVRVPERRAEDDTFVANHGELEAVEAEANLRVNTFDIEVDDRQGFPEEGEEPIICLSSHDSYRDEYVAWLFDAPEAEVPAPQDLLDYDFLEDDADPSVEVRVFDEEEAMLEAFLDYLDETDPDVLTGWNFEDFDAPYFIDRLDRLDPRTDRNLDSDRLSRVDEVWDSGWGGPNIKGRVVFDLLYAYERTQFSELDSYRLDAVAETELGVGKERYTGDIGDLWEQEPERLLEYNVRDVELCVEIDRKQGIIPFWEEVAEFVGCKLEDATTPGDAVDMYILHKAYGRFVLPSKGQQEAEEYEGGAVFEPITGVKENVTVLDLKSLYPMSMMTINASPETKVDPDAYDGETFHAPNGTHFRTEPDGIIREIIDETLSERESKKSLRNKNEPGTPEYERYDRQQAAVKVIMNSLYGVLGWERFRLYDKEMGAAVTATGRDVIQFTETAAKEMDHEVAYGDSVTGDRPIVVRDPSGRVRITPIEDLFERAASGAESEVLITADGDPVGSTGLPKDRRTLDGWEALSLNEDGETEWQPIEQVIRHETDKDVVKLQHKFGESTTTRDHSYVVEEDGEYVETAPKEVDAPLRVPDLPDVDVVGTIDVYDVLDGYEREYEDGRGTGGTTTKTKRVHANEEYVWFGHEHYDDLDSTVKVQRYVDVDSEDGRALVRLLAAYVPEGGASTVETTDSRFGASIAESRREWLEQLQDDYHRLFENATAGIVASDAREERTVNYETDDGERSVTYDDRTLKLQMMNELSAVFFREFAGQTSRGKRIPSFVYHLPEAEQDLFLDVLVEGDGSREFPRYSEEYAERNFDFETTSRELAGGLSTLLTQRGKKHSLKYRDSKDSYTIRTADSYRGGRDPVLTEVDHDGYVYDLSVAENENFVDGVGGIVLHNTDSVMLELGPGISKEEAIETSFDIEEYINDRYDEFALEELDAEEHFFEIEFEKLYRRFFQAGKKKRYAGHIVWKEGKDVDDIDITGFEYKRSDIAPITKKVQKHVIEQIVTGAETDDIKEYVHDVIEDYENGEVSLDDVGIPGGIGKRLDAYDTPTAQVRGAQYANLLLGTNFRRGSKPKRLYLEKVHPEFWQRVESEQGLDPQTDPLYAEFKRDPDVICYEYADQIPEEFDIDWDKMLEKTLEGPIARIIEALGMSWDEVKSGQTQTGLGQW</sequence>
<dbReference type="PROSITE" id="PS50819">
    <property type="entry name" value="INTEIN_ENDONUCLEASE"/>
    <property type="match status" value="1"/>
</dbReference>
<keyword evidence="8" id="KW-0651">Protein splicing</keyword>
<feature type="region of interest" description="Disordered" evidence="11">
    <location>
        <begin position="1"/>
        <end position="29"/>
    </location>
</feature>
<dbReference type="Pfam" id="PF03104">
    <property type="entry name" value="DNA_pol_B_exo1"/>
    <property type="match status" value="1"/>
</dbReference>
<dbReference type="Gene3D" id="3.90.1600.10">
    <property type="entry name" value="Palm domain of DNA polymerase"/>
    <property type="match status" value="2"/>
</dbReference>
<comment type="caution">
    <text evidence="13">The sequence shown here is derived from an EMBL/GenBank/DDBJ whole genome shotgun (WGS) entry which is preliminary data.</text>
</comment>
<dbReference type="NCBIfam" id="TIGR01443">
    <property type="entry name" value="intein_Cterm"/>
    <property type="match status" value="1"/>
</dbReference>
<dbReference type="GO" id="GO:0003887">
    <property type="term" value="F:DNA-directed DNA polymerase activity"/>
    <property type="evidence" value="ECO:0007669"/>
    <property type="project" value="UniProtKB-KW"/>
</dbReference>
<dbReference type="SUPFAM" id="SSF56672">
    <property type="entry name" value="DNA/RNA polymerases"/>
    <property type="match status" value="1"/>
</dbReference>
<evidence type="ECO:0000256" key="3">
    <source>
        <dbReference type="ARBA" id="ARBA00015749"/>
    </source>
</evidence>
<dbReference type="PANTHER" id="PTHR10322:SF23">
    <property type="entry name" value="DNA POLYMERASE DELTA CATALYTIC SUBUNIT"/>
    <property type="match status" value="1"/>
</dbReference>
<dbReference type="InterPro" id="IPR027434">
    <property type="entry name" value="Homing_endonucl"/>
</dbReference>
<keyword evidence="7" id="KW-0239">DNA-directed DNA polymerase</keyword>
<feature type="compositionally biased region" description="Basic and acidic residues" evidence="11">
    <location>
        <begin position="19"/>
        <end position="28"/>
    </location>
</feature>
<proteinExistence type="inferred from homology"/>
<dbReference type="GO" id="GO:0003677">
    <property type="term" value="F:DNA binding"/>
    <property type="evidence" value="ECO:0007669"/>
    <property type="project" value="UniProtKB-KW"/>
</dbReference>
<evidence type="ECO:0000256" key="7">
    <source>
        <dbReference type="ARBA" id="ARBA00022932"/>
    </source>
</evidence>
<evidence type="ECO:0000256" key="8">
    <source>
        <dbReference type="ARBA" id="ARBA00023000"/>
    </source>
</evidence>
<evidence type="ECO:0000256" key="9">
    <source>
        <dbReference type="ARBA" id="ARBA00023125"/>
    </source>
</evidence>
<comment type="similarity">
    <text evidence="1">Belongs to the DNA polymerase type-B family.</text>
</comment>
<dbReference type="EC" id="2.7.7.7" evidence="2"/>
<evidence type="ECO:0000256" key="6">
    <source>
        <dbReference type="ARBA" id="ARBA00022813"/>
    </source>
</evidence>
<dbReference type="InterPro" id="IPR023211">
    <property type="entry name" value="DNA_pol_palm_dom_sf"/>
</dbReference>
<accession>A0ABD5Z554</accession>
<dbReference type="Gene3D" id="3.30.342.10">
    <property type="entry name" value="DNA Polymerase, chain B, domain 1"/>
    <property type="match status" value="1"/>
</dbReference>
<dbReference type="Pfam" id="PF00136">
    <property type="entry name" value="DNA_pol_B"/>
    <property type="match status" value="2"/>
</dbReference>
<dbReference type="InterPro" id="IPR006133">
    <property type="entry name" value="DNA-dir_DNA_pol_B_exonuc"/>
</dbReference>
<evidence type="ECO:0000256" key="2">
    <source>
        <dbReference type="ARBA" id="ARBA00012417"/>
    </source>
</evidence>
<dbReference type="CDD" id="cd05160">
    <property type="entry name" value="DEDDy_DNA_polB_exo"/>
    <property type="match status" value="1"/>
</dbReference>
<dbReference type="SMART" id="SM00486">
    <property type="entry name" value="POLBc"/>
    <property type="match status" value="1"/>
</dbReference>
<dbReference type="SUPFAM" id="SSF51294">
    <property type="entry name" value="Hedgehog/intein (Hint) domain"/>
    <property type="match status" value="1"/>
</dbReference>
<dbReference type="InterPro" id="IPR006134">
    <property type="entry name" value="DNA-dir_DNA_pol_B_multi_dom"/>
</dbReference>
<reference evidence="13 14" key="1">
    <citation type="journal article" date="2019" name="Int. J. Syst. Evol. Microbiol.">
        <title>The Global Catalogue of Microorganisms (GCM) 10K type strain sequencing project: providing services to taxonomists for standard genome sequencing and annotation.</title>
        <authorList>
            <consortium name="The Broad Institute Genomics Platform"/>
            <consortium name="The Broad Institute Genome Sequencing Center for Infectious Disease"/>
            <person name="Wu L."/>
            <person name="Ma J."/>
        </authorList>
    </citation>
    <scope>NUCLEOTIDE SEQUENCE [LARGE SCALE GENOMIC DNA]</scope>
    <source>
        <strain evidence="13 14">XZGYJ-43</strain>
    </source>
</reference>
<dbReference type="InterPro" id="IPR030934">
    <property type="entry name" value="Intein_C"/>
</dbReference>
<dbReference type="PRINTS" id="PR00379">
    <property type="entry name" value="INTEIN"/>
</dbReference>
<comment type="catalytic activity">
    <reaction evidence="10">
        <text>DNA(n) + a 2'-deoxyribonucleoside 5'-triphosphate = DNA(n+1) + diphosphate</text>
        <dbReference type="Rhea" id="RHEA:22508"/>
        <dbReference type="Rhea" id="RHEA-COMP:17339"/>
        <dbReference type="Rhea" id="RHEA-COMP:17340"/>
        <dbReference type="ChEBI" id="CHEBI:33019"/>
        <dbReference type="ChEBI" id="CHEBI:61560"/>
        <dbReference type="ChEBI" id="CHEBI:173112"/>
        <dbReference type="EC" id="2.7.7.7"/>
    </reaction>
</comment>
<dbReference type="SUPFAM" id="SSF53098">
    <property type="entry name" value="Ribonuclease H-like"/>
    <property type="match status" value="1"/>
</dbReference>
<dbReference type="InterPro" id="IPR043502">
    <property type="entry name" value="DNA/RNA_pol_sf"/>
</dbReference>
<evidence type="ECO:0000259" key="12">
    <source>
        <dbReference type="PROSITE" id="PS50819"/>
    </source>
</evidence>
<evidence type="ECO:0000313" key="14">
    <source>
        <dbReference type="Proteomes" id="UP001596447"/>
    </source>
</evidence>
<dbReference type="Gene3D" id="1.10.287.690">
    <property type="entry name" value="Helix hairpin bin"/>
    <property type="match status" value="1"/>
</dbReference>
<dbReference type="PRINTS" id="PR00106">
    <property type="entry name" value="DNAPOLB"/>
</dbReference>
<dbReference type="InterPro" id="IPR012337">
    <property type="entry name" value="RNaseH-like_sf"/>
</dbReference>
<keyword evidence="6" id="KW-0068">Autocatalytic cleavage</keyword>
<dbReference type="Gene3D" id="3.30.420.10">
    <property type="entry name" value="Ribonuclease H-like superfamily/Ribonuclease H"/>
    <property type="match status" value="1"/>
</dbReference>
<dbReference type="InterPro" id="IPR036844">
    <property type="entry name" value="Hint_dom_sf"/>
</dbReference>
<feature type="domain" description="DOD-type homing endonuclease" evidence="12">
    <location>
        <begin position="904"/>
        <end position="1011"/>
    </location>
</feature>
<dbReference type="Gene3D" id="2.170.16.10">
    <property type="entry name" value="Hedgehog/Intein (Hint) domain"/>
    <property type="match status" value="1"/>
</dbReference>
<dbReference type="InterPro" id="IPR006142">
    <property type="entry name" value="INTEIN"/>
</dbReference>
<dbReference type="Gene3D" id="1.10.132.60">
    <property type="entry name" value="DNA polymerase family B, C-terminal domain"/>
    <property type="match status" value="1"/>
</dbReference>
<evidence type="ECO:0000256" key="4">
    <source>
        <dbReference type="ARBA" id="ARBA00022679"/>
    </source>
</evidence>
<protein>
    <recommendedName>
        <fullName evidence="3">DNA polymerase</fullName>
        <ecNumber evidence="2">2.7.7.7</ecNumber>
    </recommendedName>
</protein>
<dbReference type="PANTHER" id="PTHR10322">
    <property type="entry name" value="DNA POLYMERASE CATALYTIC SUBUNIT"/>
    <property type="match status" value="1"/>
</dbReference>
<keyword evidence="4" id="KW-0808">Transferase</keyword>
<dbReference type="InterPro" id="IPR036397">
    <property type="entry name" value="RNaseH_sf"/>
</dbReference>
<evidence type="ECO:0000313" key="13">
    <source>
        <dbReference type="EMBL" id="MFC7200138.1"/>
    </source>
</evidence>
<organism evidence="13 14">
    <name type="scientific">Halospeciosus flavus</name>
    <dbReference type="NCBI Taxonomy" id="3032283"/>
    <lineage>
        <taxon>Archaea</taxon>
        <taxon>Methanobacteriati</taxon>
        <taxon>Methanobacteriota</taxon>
        <taxon>Stenosarchaea group</taxon>
        <taxon>Halobacteria</taxon>
        <taxon>Halobacteriales</taxon>
        <taxon>Halobacteriaceae</taxon>
        <taxon>Halospeciosus</taxon>
    </lineage>
</organism>
<dbReference type="PROSITE" id="PS50818">
    <property type="entry name" value="INTEIN_C_TER"/>
    <property type="match status" value="1"/>
</dbReference>
<evidence type="ECO:0000256" key="11">
    <source>
        <dbReference type="SAM" id="MobiDB-lite"/>
    </source>
</evidence>
<gene>
    <name evidence="13" type="ORF">ACFQJ9_12080</name>
</gene>
<dbReference type="InterPro" id="IPR042087">
    <property type="entry name" value="DNA_pol_B_thumb"/>
</dbReference>
<evidence type="ECO:0000256" key="5">
    <source>
        <dbReference type="ARBA" id="ARBA00022695"/>
    </source>
</evidence>
<evidence type="ECO:0000256" key="10">
    <source>
        <dbReference type="ARBA" id="ARBA00049244"/>
    </source>
</evidence>
<dbReference type="InterPro" id="IPR006172">
    <property type="entry name" value="DNA-dir_DNA_pol_B"/>
</dbReference>
<dbReference type="EMBL" id="JBHTAR010000011">
    <property type="protein sequence ID" value="MFC7200138.1"/>
    <property type="molecule type" value="Genomic_DNA"/>
</dbReference>
<name>A0ABD5Z554_9EURY</name>
<dbReference type="Gene3D" id="3.10.28.10">
    <property type="entry name" value="Homing endonucleases"/>
    <property type="match status" value="1"/>
</dbReference>